<dbReference type="RefSeq" id="WP_052472066.1">
    <property type="nucleotide sequence ID" value="NZ_CP007151.1"/>
</dbReference>
<name>W5YMN6_9GAMM</name>
<evidence type="ECO:0000313" key="2">
    <source>
        <dbReference type="Proteomes" id="UP000061489"/>
    </source>
</evidence>
<dbReference type="Proteomes" id="UP000061489">
    <property type="component" value="Chromosome"/>
</dbReference>
<dbReference type="Gene3D" id="3.30.360.10">
    <property type="entry name" value="Dihydrodipicolinate Reductase, domain 2"/>
    <property type="match status" value="1"/>
</dbReference>
<dbReference type="KEGG" id="msx:AU14_14800"/>
<dbReference type="SUPFAM" id="SSF55347">
    <property type="entry name" value="Glyceraldehyde-3-phosphate dehydrogenase-like, C-terminal domain"/>
    <property type="match status" value="1"/>
</dbReference>
<keyword evidence="2" id="KW-1185">Reference proteome</keyword>
<organism evidence="1 2">
    <name type="scientific">Marinobacter similis</name>
    <dbReference type="NCBI Taxonomy" id="1420916"/>
    <lineage>
        <taxon>Bacteria</taxon>
        <taxon>Pseudomonadati</taxon>
        <taxon>Pseudomonadota</taxon>
        <taxon>Gammaproteobacteria</taxon>
        <taxon>Pseudomonadales</taxon>
        <taxon>Marinobacteraceae</taxon>
        <taxon>Marinobacter</taxon>
    </lineage>
</organism>
<proteinExistence type="predicted"/>
<sequence>MTHVSKNSVDTIVACGGALWFSGGRMATFDAGCELAHRSQVETVGDAGLIKIEDLVGGQGRSGFFGAYGEPFTGSSYYILGDVDGKDTEQQVEPCDHVVKLVEKFSSIVLSGELEAKWPERSMACHRVMSALFESAESDGAVVAL</sequence>
<dbReference type="HOGENOM" id="CLU_1784572_0_0_6"/>
<evidence type="ECO:0008006" key="3">
    <source>
        <dbReference type="Google" id="ProtNLM"/>
    </source>
</evidence>
<evidence type="ECO:0000313" key="1">
    <source>
        <dbReference type="EMBL" id="AHI30184.1"/>
    </source>
</evidence>
<gene>
    <name evidence="1" type="ORF">AU14_14800</name>
</gene>
<dbReference type="EMBL" id="CP007151">
    <property type="protein sequence ID" value="AHI30184.1"/>
    <property type="molecule type" value="Genomic_DNA"/>
</dbReference>
<reference evidence="1 2" key="1">
    <citation type="journal article" date="2014" name="Genome Announc.">
        <title>Draft Genome Sequences of Marinobacter similis A3d10T and Marinobacter salarius R9SW1T.</title>
        <authorList>
            <person name="Ivanova E.P."/>
            <person name="Ng H.J."/>
            <person name="Webb H.K."/>
            <person name="Feng G."/>
            <person name="Oshima K."/>
            <person name="Hattori M."/>
            <person name="Ohkuma M."/>
            <person name="Sergeev A.F."/>
            <person name="Mikhailov V.V."/>
            <person name="Crawford R.J."/>
            <person name="Sawabe T."/>
        </authorList>
    </citation>
    <scope>NUCLEOTIDE SEQUENCE [LARGE SCALE GENOMIC DNA]</scope>
    <source>
        <strain evidence="1 2">A3d10</strain>
    </source>
</reference>
<accession>W5YMN6</accession>
<dbReference type="AlphaFoldDB" id="W5YMN6"/>
<protein>
    <recommendedName>
        <fullName evidence="3">Gfo/Idh/MocA-like oxidoreductase C-terminal domain-containing protein</fullName>
    </recommendedName>
</protein>